<feature type="domain" description="DUF6443" evidence="2">
    <location>
        <begin position="33"/>
        <end position="145"/>
    </location>
</feature>
<dbReference type="InterPro" id="IPR045619">
    <property type="entry name" value="DUF6443"/>
</dbReference>
<protein>
    <submittedName>
        <fullName evidence="3">DUF6443 domain-containing protein</fullName>
    </submittedName>
</protein>
<proteinExistence type="predicted"/>
<name>A0ABU1E101_9FLAO</name>
<evidence type="ECO:0000256" key="1">
    <source>
        <dbReference type="SAM" id="SignalP"/>
    </source>
</evidence>
<dbReference type="InterPro" id="IPR022385">
    <property type="entry name" value="Rhs_assc_core"/>
</dbReference>
<dbReference type="PANTHER" id="PTHR32305:SF15">
    <property type="entry name" value="PROTEIN RHSA-RELATED"/>
    <property type="match status" value="1"/>
</dbReference>
<accession>A0ABU1E101</accession>
<comment type="caution">
    <text evidence="3">The sequence shown here is derived from an EMBL/GenBank/DDBJ whole genome shotgun (WGS) entry which is preliminary data.</text>
</comment>
<dbReference type="EMBL" id="JAVIXS010000001">
    <property type="protein sequence ID" value="MDR4951152.1"/>
    <property type="molecule type" value="Genomic_DNA"/>
</dbReference>
<evidence type="ECO:0000259" key="2">
    <source>
        <dbReference type="Pfam" id="PF20041"/>
    </source>
</evidence>
<feature type="chain" id="PRO_5046471022" evidence="1">
    <location>
        <begin position="19"/>
        <end position="1171"/>
    </location>
</feature>
<dbReference type="InterPro" id="IPR050708">
    <property type="entry name" value="T6SS_VgrG/RHS"/>
</dbReference>
<gene>
    <name evidence="3" type="ORF">REB14_03005</name>
</gene>
<dbReference type="Gene3D" id="2.180.10.10">
    <property type="entry name" value="RHS repeat-associated core"/>
    <property type="match status" value="1"/>
</dbReference>
<evidence type="ECO:0000313" key="3">
    <source>
        <dbReference type="EMBL" id="MDR4951152.1"/>
    </source>
</evidence>
<dbReference type="RefSeq" id="WP_309521465.1">
    <property type="nucleotide sequence ID" value="NZ_JAVIXS010000001.1"/>
</dbReference>
<reference evidence="3 4" key="1">
    <citation type="submission" date="2023-08" db="EMBL/GenBank/DDBJ databases">
        <authorList>
            <person name="Maltman C."/>
        </authorList>
    </citation>
    <scope>NUCLEOTIDE SEQUENCE [LARGE SCALE GENOMIC DNA]</scope>
    <source>
        <strain evidence="3 4">ES2</strain>
    </source>
</reference>
<keyword evidence="4" id="KW-1185">Reference proteome</keyword>
<dbReference type="NCBIfam" id="TIGR03696">
    <property type="entry name" value="Rhs_assc_core"/>
    <property type="match status" value="1"/>
</dbReference>
<feature type="signal peptide" evidence="1">
    <location>
        <begin position="1"/>
        <end position="18"/>
    </location>
</feature>
<organism evidence="3 4">
    <name type="scientific">Chryseobacterium metallicongregator</name>
    <dbReference type="NCBI Taxonomy" id="3073042"/>
    <lineage>
        <taxon>Bacteria</taxon>
        <taxon>Pseudomonadati</taxon>
        <taxon>Bacteroidota</taxon>
        <taxon>Flavobacteriia</taxon>
        <taxon>Flavobacteriales</taxon>
        <taxon>Weeksellaceae</taxon>
        <taxon>Chryseobacterium group</taxon>
        <taxon>Chryseobacterium</taxon>
    </lineage>
</organism>
<sequence>MKKILIPIGILIIGTTHAQLTNTENYVYSKTYLSDPTLANVKSSETVQYFDGLGRPKQIVNVKASPLGKDVVVPIKYDQFGRQVQDYLPVPQGATLNGGIITDPLANVSSTPYGTEKIYSEKILENSPLDRIIGQKQVGTAWDNKPVQFGYDANADGEVKKYTATFNYTTFTSQLTLSGSYGIGQLYKNTVTDEDENPTIEFKNGQGQVVLVRKVISATESADTYYVYNDYNQLAYVIPPKASLEADPNTVLNDLCYQYKYDVRNRLVEKKLPGKGWEYMVYNKADQLILTQDTELKGKGQWLFTKYDQFGRTIYTGITNNTASRASIQNSANVNTVLYETRIAAAGFTLNGMAVYYTKLSTPSSVSQILSVNYYDTYPPGSSSVTNVFAQPLLTDNPANEQTTKGLLTASYIKNIEDDQWTRNFIWYDTKGRNIGSRSNNHLGGYTVVNNKLDYTGVVLQTNTYHRRLGSDPEKLIVEKFTYDPQNRLLTHTHQVGSNPVEYLAQNKYNEISQLESKKVGGTAAASPLQTIDYQYNIRGWMTKINDPANLGSDLFGYQINYNQVEGLEMPNSDFSDLKVKPKYNGNIAEVSWKTLTEDNEPLKRYGYVYDSLNRLSAGFYQKAGAEAAKEYFEKLEYDLNGNITRLKRSEGILPGSTVAMSIDNLKYDYSGNRLIKVTDEQQNPSGYPSITVPNPIEYDNGNLSGNGNMTKHLDKGISSIEYNYLNLPDKITQNSKLTSYLYRADGVKVKKLFGELETHYLDGFQYKTTFLRESWDGEGTFIPDPNEIPELKLRIIPTSEGYYDALLNKYVYNFTDHLGNVRLSYTDTNGDGIIQPRRYNTSTCSPKFGCLGEWKPGEIVEVNNYYPFGLLHNYTVTTQNAYQYKYNGKELQETGMYDYGARMYMADIGRWGVIDPLAETSRRFSPYNYALNNPIRFIDPDGRQAEDKIKIFNNGNIERTKDNNAYDTITNEDESKSIQIARTNVSESNPTGDSQIGDAMTENIVTQGHDGEAGSSRYTYLQIQNYDVATQFFEFAASNTKVEFGQDRLGFSDGFNTNIITTNHTANSSSSITKTIGYVNVSLPGSSSSHFINMATIQERVHSHIPGSEPGPSGFTSFLRNGTWVSELSLPTGDRIKYDSNIKDSYQYTPNVGYFRYSNEVSVYTGRTKK</sequence>
<dbReference type="Proteomes" id="UP001260959">
    <property type="component" value="Unassembled WGS sequence"/>
</dbReference>
<keyword evidence="1" id="KW-0732">Signal</keyword>
<dbReference type="Pfam" id="PF20041">
    <property type="entry name" value="DUF6443"/>
    <property type="match status" value="1"/>
</dbReference>
<evidence type="ECO:0000313" key="4">
    <source>
        <dbReference type="Proteomes" id="UP001260959"/>
    </source>
</evidence>
<dbReference type="PANTHER" id="PTHR32305">
    <property type="match status" value="1"/>
</dbReference>